<gene>
    <name evidence="2" type="ORF">C5Y93_17535</name>
</gene>
<name>A0A2S8GKC5_9BACT</name>
<dbReference type="Proteomes" id="UP000237819">
    <property type="component" value="Unassembled WGS sequence"/>
</dbReference>
<keyword evidence="1" id="KW-0472">Membrane</keyword>
<dbReference type="EMBL" id="PUHZ01000017">
    <property type="protein sequence ID" value="PQO44893.1"/>
    <property type="molecule type" value="Genomic_DNA"/>
</dbReference>
<reference evidence="2 3" key="1">
    <citation type="submission" date="2018-02" db="EMBL/GenBank/DDBJ databases">
        <title>Comparative genomes isolates from brazilian mangrove.</title>
        <authorList>
            <person name="Araujo J.E."/>
            <person name="Taketani R.G."/>
            <person name="Silva M.C.P."/>
            <person name="Loureco M.V."/>
            <person name="Andreote F.D."/>
        </authorList>
    </citation>
    <scope>NUCLEOTIDE SEQUENCE [LARGE SCALE GENOMIC DNA]</scope>
    <source>
        <strain evidence="2 3">Nap-Phe MGV</strain>
    </source>
</reference>
<keyword evidence="1" id="KW-0812">Transmembrane</keyword>
<organism evidence="2 3">
    <name type="scientific">Blastopirellula marina</name>
    <dbReference type="NCBI Taxonomy" id="124"/>
    <lineage>
        <taxon>Bacteria</taxon>
        <taxon>Pseudomonadati</taxon>
        <taxon>Planctomycetota</taxon>
        <taxon>Planctomycetia</taxon>
        <taxon>Pirellulales</taxon>
        <taxon>Pirellulaceae</taxon>
        <taxon>Blastopirellula</taxon>
    </lineage>
</organism>
<dbReference type="AlphaFoldDB" id="A0A2S8GKC5"/>
<keyword evidence="1" id="KW-1133">Transmembrane helix</keyword>
<accession>A0A2S8GKC5</accession>
<evidence type="ECO:0000256" key="1">
    <source>
        <dbReference type="SAM" id="Phobius"/>
    </source>
</evidence>
<evidence type="ECO:0000313" key="2">
    <source>
        <dbReference type="EMBL" id="PQO44893.1"/>
    </source>
</evidence>
<dbReference type="RefSeq" id="WP_105336735.1">
    <property type="nucleotide sequence ID" value="NZ_PUHZ01000017.1"/>
</dbReference>
<proteinExistence type="predicted"/>
<feature type="transmembrane region" description="Helical" evidence="1">
    <location>
        <begin position="20"/>
        <end position="45"/>
    </location>
</feature>
<feature type="transmembrane region" description="Helical" evidence="1">
    <location>
        <begin position="65"/>
        <end position="81"/>
    </location>
</feature>
<sequence length="185" mass="20828">MKELTIRLKETHAANKITFIFGGGWMETTGYAMGIVGIAHAVVFYVSQHGFALDLMGAYESVTDLIPFFLILFGTLLTATLQEYIIDGDRHCFVEAQMVWSLRGFSRTTPHEELSCVAIQRVKNATVDHKDWCDIWIEPKADLAPIFYYSGLASEEMESLAQRMATLLDVPLVEKEIDRNNDASD</sequence>
<comment type="caution">
    <text evidence="2">The sequence shown here is derived from an EMBL/GenBank/DDBJ whole genome shotgun (WGS) entry which is preliminary data.</text>
</comment>
<evidence type="ECO:0000313" key="3">
    <source>
        <dbReference type="Proteomes" id="UP000237819"/>
    </source>
</evidence>
<protein>
    <submittedName>
        <fullName evidence="2">Uncharacterized protein</fullName>
    </submittedName>
</protein>